<evidence type="ECO:0000256" key="10">
    <source>
        <dbReference type="ARBA" id="ARBA00023014"/>
    </source>
</evidence>
<dbReference type="GO" id="GO:0009375">
    <property type="term" value="C:ferredoxin hydrogenase complex"/>
    <property type="evidence" value="ECO:0007669"/>
    <property type="project" value="InterPro"/>
</dbReference>
<dbReference type="Pfam" id="PF01058">
    <property type="entry name" value="Oxidored_q6"/>
    <property type="match status" value="1"/>
</dbReference>
<dbReference type="GO" id="GO:0051538">
    <property type="term" value="F:3 iron, 4 sulfur cluster binding"/>
    <property type="evidence" value="ECO:0007669"/>
    <property type="project" value="UniProtKB-KW"/>
</dbReference>
<evidence type="ECO:0000256" key="4">
    <source>
        <dbReference type="ARBA" id="ARBA00011771"/>
    </source>
</evidence>
<feature type="binding site" evidence="11">
    <location>
        <position position="185"/>
    </location>
    <ligand>
        <name>[4Fe-4S] cluster</name>
        <dbReference type="ChEBI" id="CHEBI:49883"/>
        <label>1</label>
    </ligand>
</feature>
<evidence type="ECO:0000256" key="2">
    <source>
        <dbReference type="ARBA" id="ARBA00004196"/>
    </source>
</evidence>
<feature type="binding site" evidence="11">
    <location>
        <position position="225"/>
    </location>
    <ligand>
        <name>[4Fe-4S] cluster</name>
        <dbReference type="ChEBI" id="CHEBI:49883"/>
        <label>2</label>
    </ligand>
</feature>
<comment type="subunit">
    <text evidence="4">Heterodimer of a large and a small subunit.</text>
</comment>
<dbReference type="GO" id="GO:0009055">
    <property type="term" value="F:electron transfer activity"/>
    <property type="evidence" value="ECO:0007669"/>
    <property type="project" value="TreeGrafter"/>
</dbReference>
<dbReference type="OrthoDB" id="9766729at2"/>
<feature type="domain" description="NADH:ubiquinone oxidoreductase-like 20kDa subunit" evidence="12">
    <location>
        <begin position="52"/>
        <end position="198"/>
    </location>
</feature>
<feature type="binding site" evidence="11">
    <location>
        <position position="253"/>
    </location>
    <ligand>
        <name>[4Fe-4S] cluster</name>
        <dbReference type="ChEBI" id="CHEBI:49883"/>
        <label>2</label>
    </ligand>
</feature>
<dbReference type="AlphaFoldDB" id="A0A4V2PRS3"/>
<comment type="caution">
    <text evidence="14">The sequence shown here is derived from an EMBL/GenBank/DDBJ whole genome shotgun (WGS) entry which is preliminary data.</text>
</comment>
<dbReference type="SUPFAM" id="SSF56770">
    <property type="entry name" value="HydA/Nqo6-like"/>
    <property type="match status" value="1"/>
</dbReference>
<evidence type="ECO:0000313" key="15">
    <source>
        <dbReference type="Proteomes" id="UP000294614"/>
    </source>
</evidence>
<dbReference type="Pfam" id="PF14720">
    <property type="entry name" value="NiFe_hyd_SSU_C"/>
    <property type="match status" value="1"/>
</dbReference>
<dbReference type="EMBL" id="SMGG01000005">
    <property type="protein sequence ID" value="TCK59971.1"/>
    <property type="molecule type" value="Genomic_DNA"/>
</dbReference>
<dbReference type="InterPro" id="IPR037148">
    <property type="entry name" value="NiFe-Hase_small_C_sf"/>
</dbReference>
<keyword evidence="6 11" id="KW-0479">Metal-binding</keyword>
<evidence type="ECO:0000256" key="1">
    <source>
        <dbReference type="ARBA" id="ARBA00001966"/>
    </source>
</evidence>
<organism evidence="14 15">
    <name type="scientific">Seleniivibrio woodruffii</name>
    <dbReference type="NCBI Taxonomy" id="1078050"/>
    <lineage>
        <taxon>Bacteria</taxon>
        <taxon>Pseudomonadati</taxon>
        <taxon>Deferribacterota</taxon>
        <taxon>Deferribacteres</taxon>
        <taxon>Deferribacterales</taxon>
        <taxon>Geovibrionaceae</taxon>
        <taxon>Seleniivibrio</taxon>
    </lineage>
</organism>
<protein>
    <submittedName>
        <fullName evidence="14">Hydrogenase small subunit</fullName>
    </submittedName>
</protein>
<evidence type="ECO:0000256" key="6">
    <source>
        <dbReference type="ARBA" id="ARBA00022723"/>
    </source>
</evidence>
<keyword evidence="10 11" id="KW-0411">Iron-sulfur</keyword>
<comment type="subcellular location">
    <subcellularLocation>
        <location evidence="2">Cell envelope</location>
    </subcellularLocation>
</comment>
<dbReference type="PANTHER" id="PTHR30013:SF5">
    <property type="entry name" value="HYDROGENASE SMALL SUBUNIT"/>
    <property type="match status" value="1"/>
</dbReference>
<feature type="binding site" evidence="11">
    <location>
        <position position="247"/>
    </location>
    <ligand>
        <name>[4Fe-4S] cluster</name>
        <dbReference type="ChEBI" id="CHEBI:49883"/>
        <label>2</label>
    </ligand>
</feature>
<dbReference type="InterPro" id="IPR006137">
    <property type="entry name" value="NADH_UbQ_OxRdtase-like_20kDa"/>
</dbReference>
<dbReference type="PRINTS" id="PR00614">
    <property type="entry name" value="NIHGNASESMLL"/>
</dbReference>
<comment type="cofactor">
    <cofactor evidence="1">
        <name>[4Fe-4S] cluster</name>
        <dbReference type="ChEBI" id="CHEBI:49883"/>
    </cofactor>
</comment>
<dbReference type="NCBIfam" id="TIGR00391">
    <property type="entry name" value="hydA"/>
    <property type="match status" value="1"/>
</dbReference>
<sequence>MNISRRQFLDNCAKISSMVFGSCLFTNEIAEGFMKLSATERPQIIFIQSQCCTGCSISATYGNEDDFINFITNIVRLQVHPNLSFSQGHTYLKTIEETVASGPFYLVCEGSVPAGMKEACIFNDEPMYDYLHKLMKKAAAIVASGTCACYGGIPASNQNVTGAISMEAYMKRTGVNKPLIKIPGCPINPDRLMGTVAYIVATGKIPELVKGVPKKYYPDLIHNQCGRYQAFNQGHYTKNFEREKLNCLLKNGCRGPVTYSDCPTRRWNGKVSVCIESNAPCIGCAHPEFPFKTALYLEEESFKDLTWSEMKKMMEK</sequence>
<dbReference type="RefSeq" id="WP_132874119.1">
    <property type="nucleotide sequence ID" value="NZ_SMGG01000005.1"/>
</dbReference>
<evidence type="ECO:0000256" key="7">
    <source>
        <dbReference type="ARBA" id="ARBA00022729"/>
    </source>
</evidence>
<evidence type="ECO:0000256" key="8">
    <source>
        <dbReference type="ARBA" id="ARBA00023002"/>
    </source>
</evidence>
<evidence type="ECO:0000256" key="9">
    <source>
        <dbReference type="ARBA" id="ARBA00023004"/>
    </source>
</evidence>
<dbReference type="GO" id="GO:0009061">
    <property type="term" value="P:anaerobic respiration"/>
    <property type="evidence" value="ECO:0007669"/>
    <property type="project" value="TreeGrafter"/>
</dbReference>
<dbReference type="InterPro" id="IPR027394">
    <property type="entry name" value="Cytochrome-c3_hydrogenase_C"/>
</dbReference>
<name>A0A4V2PRS3_9BACT</name>
<evidence type="ECO:0000259" key="12">
    <source>
        <dbReference type="Pfam" id="PF01058"/>
    </source>
</evidence>
<dbReference type="GO" id="GO:0030313">
    <property type="term" value="C:cell envelope"/>
    <property type="evidence" value="ECO:0007669"/>
    <property type="project" value="UniProtKB-SubCell"/>
</dbReference>
<keyword evidence="8" id="KW-0560">Oxidoreductase</keyword>
<keyword evidence="5 11" id="KW-0004">4Fe-4S</keyword>
<dbReference type="Gene3D" id="3.40.50.700">
    <property type="entry name" value="NADH:ubiquinone oxidoreductase-like, 20kDa subunit"/>
    <property type="match status" value="1"/>
</dbReference>
<dbReference type="Gene3D" id="4.10.480.10">
    <property type="entry name" value="Cytochrome-c3 hydrogenase, C-terminal domain"/>
    <property type="match status" value="1"/>
</dbReference>
<reference evidence="14 15" key="1">
    <citation type="submission" date="2019-03" db="EMBL/GenBank/DDBJ databases">
        <title>Genomic Encyclopedia of Type Strains, Phase IV (KMG-IV): sequencing the most valuable type-strain genomes for metagenomic binning, comparative biology and taxonomic classification.</title>
        <authorList>
            <person name="Goeker M."/>
        </authorList>
    </citation>
    <scope>NUCLEOTIDE SEQUENCE [LARGE SCALE GENOMIC DNA]</scope>
    <source>
        <strain evidence="14 15">DSM 24984</strain>
    </source>
</reference>
<feature type="binding site" evidence="11">
    <location>
        <position position="52"/>
    </location>
    <ligand>
        <name>[4Fe-4S] cluster</name>
        <dbReference type="ChEBI" id="CHEBI:49883"/>
        <label>1</label>
    </ligand>
</feature>
<dbReference type="PIRSF" id="PIRSF000310">
    <property type="entry name" value="NiFe_hyd_ssu"/>
    <property type="match status" value="1"/>
</dbReference>
<feature type="binding site" evidence="11">
    <location>
        <position position="262"/>
    </location>
    <ligand>
        <name>[3Fe-4S] cluster</name>
        <dbReference type="ChEBI" id="CHEBI:21137"/>
    </ligand>
</feature>
<evidence type="ECO:0000259" key="13">
    <source>
        <dbReference type="Pfam" id="PF14720"/>
    </source>
</evidence>
<evidence type="ECO:0000256" key="11">
    <source>
        <dbReference type="PIRSR" id="PIRSR000310-1"/>
    </source>
</evidence>
<feature type="binding site" evidence="11">
    <location>
        <position position="281"/>
    </location>
    <ligand>
        <name>[3Fe-4S] cluster</name>
        <dbReference type="ChEBI" id="CHEBI:21137"/>
    </ligand>
</feature>
<proteinExistence type="inferred from homology"/>
<evidence type="ECO:0000256" key="3">
    <source>
        <dbReference type="ARBA" id="ARBA00006605"/>
    </source>
</evidence>
<keyword evidence="7" id="KW-0732">Signal</keyword>
<dbReference type="Proteomes" id="UP000294614">
    <property type="component" value="Unassembled WGS sequence"/>
</dbReference>
<dbReference type="GO" id="GO:0008901">
    <property type="term" value="F:ferredoxin hydrogenase activity"/>
    <property type="evidence" value="ECO:0007669"/>
    <property type="project" value="InterPro"/>
</dbReference>
<dbReference type="GO" id="GO:0016020">
    <property type="term" value="C:membrane"/>
    <property type="evidence" value="ECO:0007669"/>
    <property type="project" value="TreeGrafter"/>
</dbReference>
<evidence type="ECO:0000313" key="14">
    <source>
        <dbReference type="EMBL" id="TCK59971.1"/>
    </source>
</evidence>
<keyword evidence="11" id="KW-0003">3Fe-4S</keyword>
<keyword evidence="15" id="KW-1185">Reference proteome</keyword>
<feature type="binding site" evidence="11">
    <location>
        <position position="222"/>
    </location>
    <ligand>
        <name>[4Fe-4S] cluster</name>
        <dbReference type="ChEBI" id="CHEBI:49883"/>
        <label>2</label>
    </ligand>
</feature>
<feature type="binding site" evidence="11">
    <location>
        <position position="147"/>
    </location>
    <ligand>
        <name>[4Fe-4S] cluster</name>
        <dbReference type="ChEBI" id="CHEBI:49883"/>
        <label>1</label>
    </ligand>
</feature>
<feature type="domain" description="Cytochrome-c3 hydrogenase C-terminal" evidence="13">
    <location>
        <begin position="217"/>
        <end position="295"/>
    </location>
</feature>
<keyword evidence="9 11" id="KW-0408">Iron</keyword>
<dbReference type="GO" id="GO:0051539">
    <property type="term" value="F:4 iron, 4 sulfur cluster binding"/>
    <property type="evidence" value="ECO:0007669"/>
    <property type="project" value="UniProtKB-KW"/>
</dbReference>
<accession>A0A4V2PRS3</accession>
<dbReference type="GO" id="GO:0046872">
    <property type="term" value="F:metal ion binding"/>
    <property type="evidence" value="ECO:0007669"/>
    <property type="project" value="UniProtKB-KW"/>
</dbReference>
<gene>
    <name evidence="14" type="ORF">C8D98_2143</name>
</gene>
<dbReference type="InterPro" id="IPR001821">
    <property type="entry name" value="NiFe_hydrogenase_ssu"/>
</dbReference>
<comment type="similarity">
    <text evidence="3">Belongs to the [NiFe]/[NiFeSe] hydrogenase small subunit family.</text>
</comment>
<feature type="binding site" evidence="11">
    <location>
        <position position="55"/>
    </location>
    <ligand>
        <name>[4Fe-4S] cluster</name>
        <dbReference type="ChEBI" id="CHEBI:49883"/>
        <label>1</label>
    </ligand>
</feature>
<dbReference type="PANTHER" id="PTHR30013">
    <property type="entry name" value="NIFE / NIFESE HYDROGENASE SMALL SUBUNIT FAMILY MEMBER"/>
    <property type="match status" value="1"/>
</dbReference>
<evidence type="ECO:0000256" key="5">
    <source>
        <dbReference type="ARBA" id="ARBA00022485"/>
    </source>
</evidence>
<feature type="binding site" evidence="11">
    <location>
        <position position="284"/>
    </location>
    <ligand>
        <name>[3Fe-4S] cluster</name>
        <dbReference type="ChEBI" id="CHEBI:21137"/>
    </ligand>
</feature>
<dbReference type="InterPro" id="IPR037024">
    <property type="entry name" value="NiFe_Hase_small_N_sf"/>
</dbReference>
<dbReference type="GO" id="GO:0044569">
    <property type="term" value="C:[Ni-Fe] hydrogenase complex"/>
    <property type="evidence" value="ECO:0007669"/>
    <property type="project" value="TreeGrafter"/>
</dbReference>